<gene>
    <name evidence="1" type="ORF">FHR70_003732</name>
</gene>
<sequence>MAITAKIDAIDKDLALFLKEELSPEARKATMASFAREELGKAQAANRQALGYEPQYETFVDGRRGAALESVNPDGGTILFAFDLLEDVFAWIGEQLVLHAPVLTGDYQRSFMFLADGAEVPMGAEAPTANEYVFLNSQPYSRKLERGHSAQVPDGVFQVVAALAKRRFGNLANIKFSYRALGEDGIVPYQAVGVPAARAKNGRFTAAGADRTAQKTEHSLRTPAIVITLR</sequence>
<organism evidence="1 2">
    <name type="scientific">Microvirga lupini</name>
    <dbReference type="NCBI Taxonomy" id="420324"/>
    <lineage>
        <taxon>Bacteria</taxon>
        <taxon>Pseudomonadati</taxon>
        <taxon>Pseudomonadota</taxon>
        <taxon>Alphaproteobacteria</taxon>
        <taxon>Hyphomicrobiales</taxon>
        <taxon>Methylobacteriaceae</taxon>
        <taxon>Microvirga</taxon>
    </lineage>
</organism>
<dbReference type="RefSeq" id="WP_183452837.1">
    <property type="nucleotide sequence ID" value="NZ_JACHWB010000005.1"/>
</dbReference>
<dbReference type="EMBL" id="JACHWB010000005">
    <property type="protein sequence ID" value="MBB3020646.1"/>
    <property type="molecule type" value="Genomic_DNA"/>
</dbReference>
<name>A0A7W4YY16_9HYPH</name>
<dbReference type="AlphaFoldDB" id="A0A7W4YY16"/>
<proteinExistence type="predicted"/>
<dbReference type="Proteomes" id="UP000532010">
    <property type="component" value="Unassembled WGS sequence"/>
</dbReference>
<accession>A0A7W4YY16</accession>
<evidence type="ECO:0000313" key="1">
    <source>
        <dbReference type="EMBL" id="MBB3020646.1"/>
    </source>
</evidence>
<comment type="caution">
    <text evidence="1">The sequence shown here is derived from an EMBL/GenBank/DDBJ whole genome shotgun (WGS) entry which is preliminary data.</text>
</comment>
<evidence type="ECO:0000313" key="2">
    <source>
        <dbReference type="Proteomes" id="UP000532010"/>
    </source>
</evidence>
<keyword evidence="2" id="KW-1185">Reference proteome</keyword>
<reference evidence="1 2" key="1">
    <citation type="submission" date="2020-08" db="EMBL/GenBank/DDBJ databases">
        <title>The Agave Microbiome: Exploring the role of microbial communities in plant adaptations to desert environments.</title>
        <authorList>
            <person name="Partida-Martinez L.P."/>
        </authorList>
    </citation>
    <scope>NUCLEOTIDE SEQUENCE [LARGE SCALE GENOMIC DNA]</scope>
    <source>
        <strain evidence="1 2">AT3.9</strain>
    </source>
</reference>
<protein>
    <submittedName>
        <fullName evidence="1">Uncharacterized protein</fullName>
    </submittedName>
</protein>